<dbReference type="InterPro" id="IPR018203">
    <property type="entry name" value="GDP_dissociation_inhibitor"/>
</dbReference>
<evidence type="ECO:0000256" key="2">
    <source>
        <dbReference type="SAM" id="MobiDB-lite"/>
    </source>
</evidence>
<sequence>MYMEENQFDVVIFGTGLVESIVAAALSKAGYKVAHIDSNSYYGGDEASLSLDELVQWADGISHTPDSSSRFQRVTRSTEVPSQARQYSICLRPAVLSAMGPLISSLIMSGVAKYSGFRLLDCVSVYDGYGRAKSVPGSKEDIFKSKEISLIEKRRLMRFLTFAAADFVGKKEIEGKENMPFLEFLKSVFSLSEEVSTVIVYSLAFCMSSTEPTIHCLHRLQKYLRSGGRYGPSPFLIGHYGGIGDIAQGFCRAAAVSGGVYILARQVTAIVQTRPSSIATPENEDNSRSTFNYAIDLEDFPDTLSCNLIISSPPYIPPDTRERASHLSPPSQIQSDVVCIARCIAIIDQALSIRTPESATEDSSEQGSEDTEASPQTLKSVPPDTAIVVFPPSSVSDGSMTHSATALINGEGSMSTPKGKSSHSEGIIYIALPLSSVPEESVSTESIVRPYLNALLLLGADPPHTPVTPLFTTFYLETSPYNSPPSAPGTSSPNTDPSCIIPPTLPMVPLPDIPDEATTIAENTFKEAVKYLRSRRKSGDAEESEIAFWPPIPVEDEEEDNDW</sequence>
<evidence type="ECO:0000256" key="1">
    <source>
        <dbReference type="ARBA" id="ARBA00005593"/>
    </source>
</evidence>
<dbReference type="GO" id="GO:0005968">
    <property type="term" value="C:Rab-protein geranylgeranyltransferase complex"/>
    <property type="evidence" value="ECO:0007669"/>
    <property type="project" value="TreeGrafter"/>
</dbReference>
<reference evidence="3" key="1">
    <citation type="submission" date="2021-02" db="EMBL/GenBank/DDBJ databases">
        <title>Psilocybe cubensis genome.</title>
        <authorList>
            <person name="Mckernan K.J."/>
            <person name="Crawford S."/>
            <person name="Trippe A."/>
            <person name="Kane L.T."/>
            <person name="Mclaughlin S."/>
        </authorList>
    </citation>
    <scope>NUCLEOTIDE SEQUENCE [LARGE SCALE GENOMIC DNA]</scope>
    <source>
        <strain evidence="3">MGC-MH-2018</strain>
    </source>
</reference>
<dbReference type="PANTHER" id="PTHR11787:SF4">
    <property type="entry name" value="CHM, RAB ESCORT PROTEIN 1"/>
    <property type="match status" value="1"/>
</dbReference>
<protein>
    <recommendedName>
        <fullName evidence="4">Rab proteins geranylgeranyltransferase component A</fullName>
    </recommendedName>
</protein>
<name>A0A8H8CK47_PSICU</name>
<dbReference type="GO" id="GO:0005092">
    <property type="term" value="F:GDP-dissociation inhibitor activity"/>
    <property type="evidence" value="ECO:0007669"/>
    <property type="project" value="InterPro"/>
</dbReference>
<dbReference type="GO" id="GO:0007264">
    <property type="term" value="P:small GTPase-mediated signal transduction"/>
    <property type="evidence" value="ECO:0007669"/>
    <property type="project" value="InterPro"/>
</dbReference>
<organism evidence="3">
    <name type="scientific">Psilocybe cubensis</name>
    <name type="common">Psychedelic mushroom</name>
    <name type="synonym">Stropharia cubensis</name>
    <dbReference type="NCBI Taxonomy" id="181762"/>
    <lineage>
        <taxon>Eukaryota</taxon>
        <taxon>Fungi</taxon>
        <taxon>Dikarya</taxon>
        <taxon>Basidiomycota</taxon>
        <taxon>Agaricomycotina</taxon>
        <taxon>Agaricomycetes</taxon>
        <taxon>Agaricomycetidae</taxon>
        <taxon>Agaricales</taxon>
        <taxon>Agaricineae</taxon>
        <taxon>Strophariaceae</taxon>
        <taxon>Psilocybe</taxon>
    </lineage>
</organism>
<comment type="caution">
    <text evidence="3">The sequence shown here is derived from an EMBL/GenBank/DDBJ whole genome shotgun (WGS) entry which is preliminary data.</text>
</comment>
<feature type="compositionally biased region" description="Acidic residues" evidence="2">
    <location>
        <begin position="554"/>
        <end position="563"/>
    </location>
</feature>
<evidence type="ECO:0008006" key="4">
    <source>
        <dbReference type="Google" id="ProtNLM"/>
    </source>
</evidence>
<feature type="region of interest" description="Disordered" evidence="2">
    <location>
        <begin position="355"/>
        <end position="384"/>
    </location>
</feature>
<comment type="similarity">
    <text evidence="1">Belongs to the Rab GDI family.</text>
</comment>
<dbReference type="GO" id="GO:0016192">
    <property type="term" value="P:vesicle-mediated transport"/>
    <property type="evidence" value="ECO:0007669"/>
    <property type="project" value="TreeGrafter"/>
</dbReference>
<dbReference type="Gene3D" id="3.50.50.60">
    <property type="entry name" value="FAD/NAD(P)-binding domain"/>
    <property type="match status" value="1"/>
</dbReference>
<dbReference type="EMBL" id="JAFIQS010000005">
    <property type="protein sequence ID" value="KAG5169472.1"/>
    <property type="molecule type" value="Genomic_DNA"/>
</dbReference>
<dbReference type="InterPro" id="IPR036188">
    <property type="entry name" value="FAD/NAD-bd_sf"/>
</dbReference>
<dbReference type="SUPFAM" id="SSF51905">
    <property type="entry name" value="FAD/NAD(P)-binding domain"/>
    <property type="match status" value="1"/>
</dbReference>
<accession>A0A8H8CK47</accession>
<dbReference type="Gene3D" id="1.10.405.10">
    <property type="entry name" value="Guanine Nucleotide Dissociation Inhibitor, domain 1"/>
    <property type="match status" value="1"/>
</dbReference>
<dbReference type="GO" id="GO:0005634">
    <property type="term" value="C:nucleus"/>
    <property type="evidence" value="ECO:0007669"/>
    <property type="project" value="TreeGrafter"/>
</dbReference>
<dbReference type="Pfam" id="PF00996">
    <property type="entry name" value="GDI"/>
    <property type="match status" value="1"/>
</dbReference>
<dbReference type="PRINTS" id="PR00891">
    <property type="entry name" value="RABGDIREP"/>
</dbReference>
<dbReference type="PANTHER" id="PTHR11787">
    <property type="entry name" value="RAB GDP-DISSOCIATION INHIBITOR"/>
    <property type="match status" value="1"/>
</dbReference>
<dbReference type="AlphaFoldDB" id="A0A8H8CK47"/>
<feature type="region of interest" description="Disordered" evidence="2">
    <location>
        <begin position="536"/>
        <end position="563"/>
    </location>
</feature>
<dbReference type="FunFam" id="1.10.405.10:FF:000003">
    <property type="entry name" value="Rab proteins geranylgeranyltransferase component A"/>
    <property type="match status" value="1"/>
</dbReference>
<proteinExistence type="inferred from homology"/>
<evidence type="ECO:0000313" key="3">
    <source>
        <dbReference type="EMBL" id="KAG5169472.1"/>
    </source>
</evidence>
<dbReference type="GO" id="GO:0005829">
    <property type="term" value="C:cytosol"/>
    <property type="evidence" value="ECO:0007669"/>
    <property type="project" value="TreeGrafter"/>
</dbReference>
<feature type="compositionally biased region" description="Acidic residues" evidence="2">
    <location>
        <begin position="359"/>
        <end position="372"/>
    </location>
</feature>
<gene>
    <name evidence="3" type="ORF">JR316_006028</name>
</gene>